<name>A0ABX1PSX8_9RHOO</name>
<dbReference type="Proteomes" id="UP000615989">
    <property type="component" value="Unassembled WGS sequence"/>
</dbReference>
<sequence>MARSTRFILRGVKGRVRHNHNFAPIHQNSAVIITACQFNFHGGVFGSAGRPFLGDADVFVTNVGPHDPEGGDGGVEFHVHTNSPTPIDVMVTITVLEDVESTNVL</sequence>
<comment type="caution">
    <text evidence="1">The sequence shown here is derived from an EMBL/GenBank/DDBJ whole genome shotgun (WGS) entry which is preliminary data.</text>
</comment>
<proteinExistence type="predicted"/>
<gene>
    <name evidence="1" type="ORF">GO606_17755</name>
</gene>
<evidence type="ECO:0000313" key="1">
    <source>
        <dbReference type="EMBL" id="NMG26521.1"/>
    </source>
</evidence>
<protein>
    <submittedName>
        <fullName evidence="1">Uncharacterized protein</fullName>
    </submittedName>
</protein>
<organism evidence="1 2">
    <name type="scientific">Aromatoleum anaerobium</name>
    <dbReference type="NCBI Taxonomy" id="182180"/>
    <lineage>
        <taxon>Bacteria</taxon>
        <taxon>Pseudomonadati</taxon>
        <taxon>Pseudomonadota</taxon>
        <taxon>Betaproteobacteria</taxon>
        <taxon>Rhodocyclales</taxon>
        <taxon>Rhodocyclaceae</taxon>
        <taxon>Aromatoleum</taxon>
    </lineage>
</organism>
<accession>A0ABX1PSX8</accession>
<keyword evidence="2" id="KW-1185">Reference proteome</keyword>
<dbReference type="RefSeq" id="WP_169119840.1">
    <property type="nucleotide sequence ID" value="NZ_WTVG02000001.1"/>
</dbReference>
<reference evidence="1" key="1">
    <citation type="submission" date="2019-12" db="EMBL/GenBank/DDBJ databases">
        <title>Comparative genomics gives insights into the taxonomy of the Azoarcus-Aromatoleum group and reveals separate origins of nif in the plant-associated Azoarcus and non-plant-associated Aromatoleum sub-groups.</title>
        <authorList>
            <person name="Lafos M."/>
            <person name="Maluk M."/>
            <person name="Batista M."/>
            <person name="Junghare M."/>
            <person name="Carmona M."/>
            <person name="Faoro H."/>
            <person name="Cruz L.M."/>
            <person name="Battistoni F."/>
            <person name="De Souza E."/>
            <person name="Pedrosa F."/>
            <person name="Chen W.-M."/>
            <person name="Poole P.S."/>
            <person name="Dixon R.A."/>
            <person name="James E.K."/>
        </authorList>
    </citation>
    <scope>NUCLEOTIDE SEQUENCE</scope>
    <source>
        <strain evidence="1">LuFRes1</strain>
    </source>
</reference>
<dbReference type="EMBL" id="WTVG01000075">
    <property type="protein sequence ID" value="NMG26521.1"/>
    <property type="molecule type" value="Genomic_DNA"/>
</dbReference>
<evidence type="ECO:0000313" key="2">
    <source>
        <dbReference type="Proteomes" id="UP000615989"/>
    </source>
</evidence>